<organism evidence="2 3">
    <name type="scientific">Pleionea litopenaei</name>
    <dbReference type="NCBI Taxonomy" id="3070815"/>
    <lineage>
        <taxon>Bacteria</taxon>
        <taxon>Pseudomonadati</taxon>
        <taxon>Pseudomonadota</taxon>
        <taxon>Gammaproteobacteria</taxon>
        <taxon>Oceanospirillales</taxon>
        <taxon>Pleioneaceae</taxon>
        <taxon>Pleionea</taxon>
    </lineage>
</organism>
<proteinExistence type="predicted"/>
<gene>
    <name evidence="2" type="ORF">Q9312_05695</name>
</gene>
<reference evidence="2 3" key="1">
    <citation type="submission" date="2023-08" db="EMBL/GenBank/DDBJ databases">
        <title>Pleionea litopenaei sp. nov., isolated from stomach of juvenile Litopenaeus vannamei.</title>
        <authorList>
            <person name="Rho A.M."/>
            <person name="Hwang C.Y."/>
        </authorList>
    </citation>
    <scope>NUCLEOTIDE SEQUENCE [LARGE SCALE GENOMIC DNA]</scope>
    <source>
        <strain evidence="2 3">HL-JVS1</strain>
    </source>
</reference>
<evidence type="ECO:0000256" key="1">
    <source>
        <dbReference type="SAM" id="SignalP"/>
    </source>
</evidence>
<dbReference type="Proteomes" id="UP001239782">
    <property type="component" value="Chromosome"/>
</dbReference>
<feature type="signal peptide" evidence="1">
    <location>
        <begin position="1"/>
        <end position="26"/>
    </location>
</feature>
<accession>A0AA51X7Z6</accession>
<name>A0AA51X7Z6_9GAMM</name>
<feature type="chain" id="PRO_5041206726" evidence="1">
    <location>
        <begin position="27"/>
        <end position="66"/>
    </location>
</feature>
<dbReference type="KEGG" id="plei:Q9312_05695"/>
<sequence length="66" mass="7078">MKNLKKLLFTSASAFFFTLGGSVAVADTTSSVCTRTHCTHCINNFCVSCDLNTGSCRPVARKEASQ</sequence>
<protein>
    <submittedName>
        <fullName evidence="2">Uncharacterized protein</fullName>
    </submittedName>
</protein>
<evidence type="ECO:0000313" key="3">
    <source>
        <dbReference type="Proteomes" id="UP001239782"/>
    </source>
</evidence>
<keyword evidence="1" id="KW-0732">Signal</keyword>
<keyword evidence="3" id="KW-1185">Reference proteome</keyword>
<dbReference type="EMBL" id="CP133548">
    <property type="protein sequence ID" value="WMS88406.1"/>
    <property type="molecule type" value="Genomic_DNA"/>
</dbReference>
<dbReference type="AlphaFoldDB" id="A0AA51X7Z6"/>
<dbReference type="RefSeq" id="WP_309203620.1">
    <property type="nucleotide sequence ID" value="NZ_CP133548.1"/>
</dbReference>
<evidence type="ECO:0000313" key="2">
    <source>
        <dbReference type="EMBL" id="WMS88406.1"/>
    </source>
</evidence>